<sequence length="141" mass="15422">MVHAEFLCQAADHGLRLGRAVHPHRTLTQLQRVFPRCGHRVGSSHETHPTLCHPHRISGEAQLQVVGAVAEFERSLIKERTRAGLDAAKAQRRTGGRPSVVNEDVLTVARERKAKGESVSAIAKALGVSRATLYRHLGDDS</sequence>
<evidence type="ECO:0000313" key="5">
    <source>
        <dbReference type="Proteomes" id="UP001596180"/>
    </source>
</evidence>
<dbReference type="InterPro" id="IPR036162">
    <property type="entry name" value="Resolvase-like_N_sf"/>
</dbReference>
<protein>
    <submittedName>
        <fullName evidence="4">Helix-turn-helix domain-containing protein</fullName>
    </submittedName>
</protein>
<evidence type="ECO:0000256" key="1">
    <source>
        <dbReference type="ARBA" id="ARBA00009913"/>
    </source>
</evidence>
<dbReference type="InterPro" id="IPR009057">
    <property type="entry name" value="Homeodomain-like_sf"/>
</dbReference>
<comment type="caution">
    <text evidence="4">The sequence shown here is derived from an EMBL/GenBank/DDBJ whole genome shotgun (WGS) entry which is preliminary data.</text>
</comment>
<dbReference type="Gene3D" id="1.10.10.60">
    <property type="entry name" value="Homeodomain-like"/>
    <property type="match status" value="1"/>
</dbReference>
<evidence type="ECO:0000259" key="3">
    <source>
        <dbReference type="Pfam" id="PF02796"/>
    </source>
</evidence>
<dbReference type="Gene3D" id="3.40.50.1390">
    <property type="entry name" value="Resolvase, N-terminal catalytic domain"/>
    <property type="match status" value="1"/>
</dbReference>
<dbReference type="EMBL" id="JBHSOA010000014">
    <property type="protein sequence ID" value="MFC5851890.1"/>
    <property type="molecule type" value="Genomic_DNA"/>
</dbReference>
<evidence type="ECO:0000259" key="2">
    <source>
        <dbReference type="Pfam" id="PF00239"/>
    </source>
</evidence>
<reference evidence="5" key="1">
    <citation type="journal article" date="2019" name="Int. J. Syst. Evol. Microbiol.">
        <title>The Global Catalogue of Microorganisms (GCM) 10K type strain sequencing project: providing services to taxonomists for standard genome sequencing and annotation.</title>
        <authorList>
            <consortium name="The Broad Institute Genomics Platform"/>
            <consortium name="The Broad Institute Genome Sequencing Center for Infectious Disease"/>
            <person name="Wu L."/>
            <person name="Ma J."/>
        </authorList>
    </citation>
    <scope>NUCLEOTIDE SEQUENCE [LARGE SCALE GENOMIC DNA]</scope>
    <source>
        <strain evidence="5">JCM 10411</strain>
    </source>
</reference>
<evidence type="ECO:0000313" key="4">
    <source>
        <dbReference type="EMBL" id="MFC5851890.1"/>
    </source>
</evidence>
<feature type="domain" description="Resolvase HTH" evidence="3">
    <location>
        <begin position="96"/>
        <end position="137"/>
    </location>
</feature>
<dbReference type="CDD" id="cd00569">
    <property type="entry name" value="HTH_Hin_like"/>
    <property type="match status" value="1"/>
</dbReference>
<proteinExistence type="inferred from homology"/>
<keyword evidence="5" id="KW-1185">Reference proteome</keyword>
<dbReference type="InterPro" id="IPR006120">
    <property type="entry name" value="Resolvase_HTH_dom"/>
</dbReference>
<dbReference type="RefSeq" id="WP_381360400.1">
    <property type="nucleotide sequence ID" value="NZ_JBHSOA010000014.1"/>
</dbReference>
<gene>
    <name evidence="4" type="ORF">ACFPZI_08635</name>
</gene>
<dbReference type="Proteomes" id="UP001596180">
    <property type="component" value="Unassembled WGS sequence"/>
</dbReference>
<dbReference type="InterPro" id="IPR006119">
    <property type="entry name" value="Resolv_N"/>
</dbReference>
<dbReference type="Pfam" id="PF00239">
    <property type="entry name" value="Resolvase"/>
    <property type="match status" value="1"/>
</dbReference>
<dbReference type="Pfam" id="PF02796">
    <property type="entry name" value="HTH_7"/>
    <property type="match status" value="1"/>
</dbReference>
<organism evidence="4 5">
    <name type="scientific">Streptomyces chlorus</name>
    <dbReference type="NCBI Taxonomy" id="887452"/>
    <lineage>
        <taxon>Bacteria</taxon>
        <taxon>Bacillati</taxon>
        <taxon>Actinomycetota</taxon>
        <taxon>Actinomycetes</taxon>
        <taxon>Kitasatosporales</taxon>
        <taxon>Streptomycetaceae</taxon>
        <taxon>Streptomyces</taxon>
    </lineage>
</organism>
<comment type="similarity">
    <text evidence="1">Belongs to the site-specific recombinase resolvase family.</text>
</comment>
<accession>A0ABW1DUR2</accession>
<dbReference type="SUPFAM" id="SSF53041">
    <property type="entry name" value="Resolvase-like"/>
    <property type="match status" value="1"/>
</dbReference>
<dbReference type="SUPFAM" id="SSF46689">
    <property type="entry name" value="Homeodomain-like"/>
    <property type="match status" value="1"/>
</dbReference>
<feature type="domain" description="Resolvase/invertase-type recombinase catalytic" evidence="2">
    <location>
        <begin position="57"/>
        <end position="91"/>
    </location>
</feature>
<name>A0ABW1DUR2_9ACTN</name>